<sequence>MNNPSAAAIKAALELAISDDDHNAIIFLDLWFHGDFDAIRREFPEVTDEDVFIGADPFHPGTIKEQEQAAKEKKSLQADGQLLRKLAGMCWSKTETRVPRQVKLTIRATTQTSESWKNEIIEELRAFVRVTKLNKVKQK</sequence>
<organism evidence="1 2">
    <name type="scientific">Burkholderia phage BCSR52</name>
    <dbReference type="NCBI Taxonomy" id="2805748"/>
    <lineage>
        <taxon>Viruses</taxon>
        <taxon>Duplodnaviria</taxon>
        <taxon>Heunggongvirae</taxon>
        <taxon>Uroviricota</taxon>
        <taxon>Caudoviricetes</taxon>
        <taxon>Lindbergviridae</taxon>
        <taxon>Irusalimvirus</taxon>
        <taxon>Irusalimvirus BCSR52</taxon>
    </lineage>
</organism>
<keyword evidence="2" id="KW-1185">Reference proteome</keyword>
<accession>A0A889IQL5</accession>
<evidence type="ECO:0000313" key="2">
    <source>
        <dbReference type="Proteomes" id="UP000622430"/>
    </source>
</evidence>
<dbReference type="Proteomes" id="UP000622430">
    <property type="component" value="Segment"/>
</dbReference>
<evidence type="ECO:0000313" key="1">
    <source>
        <dbReference type="EMBL" id="QRE00449.1"/>
    </source>
</evidence>
<protein>
    <submittedName>
        <fullName evidence="1">Uncharacterized protein</fullName>
    </submittedName>
</protein>
<name>A0A889IQL5_9CAUD</name>
<proteinExistence type="predicted"/>
<dbReference type="EMBL" id="MW460246">
    <property type="protein sequence ID" value="QRE00449.1"/>
    <property type="molecule type" value="Genomic_DNA"/>
</dbReference>
<reference evidence="1" key="1">
    <citation type="submission" date="2021-01" db="EMBL/GenBank/DDBJ databases">
        <authorList>
            <person name="Rakov C."/>
            <person name="Alkalay-Oren S."/>
            <person name="Coppenhagen-Glazer S."/>
            <person name="Hazan R."/>
        </authorList>
    </citation>
    <scope>NUCLEOTIDE SEQUENCE</scope>
</reference>